<gene>
    <name evidence="2" type="ORF">KUF71_017820</name>
</gene>
<feature type="domain" description="Myb/SANT-like DNA-binding" evidence="1">
    <location>
        <begin position="383"/>
        <end position="464"/>
    </location>
</feature>
<evidence type="ECO:0000313" key="3">
    <source>
        <dbReference type="Proteomes" id="UP001219518"/>
    </source>
</evidence>
<reference evidence="2" key="1">
    <citation type="submission" date="2021-07" db="EMBL/GenBank/DDBJ databases">
        <authorList>
            <person name="Catto M.A."/>
            <person name="Jacobson A."/>
            <person name="Kennedy G."/>
            <person name="Labadie P."/>
            <person name="Hunt B.G."/>
            <person name="Srinivasan R."/>
        </authorList>
    </citation>
    <scope>NUCLEOTIDE SEQUENCE</scope>
    <source>
        <strain evidence="2">PL_HMW_Pooled</strain>
        <tissue evidence="2">Head</tissue>
    </source>
</reference>
<dbReference type="GO" id="GO:0006508">
    <property type="term" value="P:proteolysis"/>
    <property type="evidence" value="ECO:0007669"/>
    <property type="project" value="UniProtKB-KW"/>
</dbReference>
<evidence type="ECO:0000259" key="1">
    <source>
        <dbReference type="Pfam" id="PF13837"/>
    </source>
</evidence>
<evidence type="ECO:0000313" key="2">
    <source>
        <dbReference type="EMBL" id="KAK3929360.1"/>
    </source>
</evidence>
<dbReference type="AlphaFoldDB" id="A0AAE1LRS2"/>
<sequence>MPSQVILLPCPLSQACLLYELNNCFYAAKYCERTIKPAISCKKDGPSSAVVECTSVAAATLLCNVNSVYYEGILLQLEQKKSEPVLSDEVKRAPAPLTNLTDKSDKVKLFNLPDLFSEDSFQEHVKNILLREKLIPDNHNFKLIFLENDPHENSAVIQFQSVQTATKFCNIPEFKYKENEILRFQVDSYNAPNMTTCSETPSETDLTGQMTVSLNMDEDHMNNNHHTKSDLMSELETEGEILAFIKLLIKHRCDRPNAKWADIYHLVVGDLDLLFEITTNSLICEKRRNSLSDAYRKQKKKYGCKKIDYNLFCAIAKMRQEDDISCMTVGHTPNACPARRLNDEQLIRELVAKHRNNLGKYKTKGPRNLDETGYFSKGCFMNADATRALIYCVKNNEENFDGIVRNESVWAKVAQEMAESGFKYEQNVMKKTLTNLVSKYKDFKDVVNRTGQGNVQWEFYEDMLHLMSGNAAAEPMLTASVGSTCTMVSRAEMSTQSRRKPTENGDSSCKSIAQSMALLVQHIVKKK</sequence>
<keyword evidence="3" id="KW-1185">Reference proteome</keyword>
<dbReference type="GO" id="GO:0008233">
    <property type="term" value="F:peptidase activity"/>
    <property type="evidence" value="ECO:0007669"/>
    <property type="project" value="UniProtKB-KW"/>
</dbReference>
<dbReference type="InterPro" id="IPR044822">
    <property type="entry name" value="Myb_DNA-bind_4"/>
</dbReference>
<name>A0AAE1LRS2_9NEOP</name>
<reference evidence="2" key="2">
    <citation type="journal article" date="2023" name="BMC Genomics">
        <title>Pest status, molecular evolution, and epigenetic factors derived from the genome assembly of Frankliniella fusca, a thysanopteran phytovirus vector.</title>
        <authorList>
            <person name="Catto M.A."/>
            <person name="Labadie P.E."/>
            <person name="Jacobson A.L."/>
            <person name="Kennedy G.G."/>
            <person name="Srinivasan R."/>
            <person name="Hunt B.G."/>
        </authorList>
    </citation>
    <scope>NUCLEOTIDE SEQUENCE</scope>
    <source>
        <strain evidence="2">PL_HMW_Pooled</strain>
    </source>
</reference>
<comment type="caution">
    <text evidence="2">The sequence shown here is derived from an EMBL/GenBank/DDBJ whole genome shotgun (WGS) entry which is preliminary data.</text>
</comment>
<dbReference type="Pfam" id="PF13837">
    <property type="entry name" value="Myb_DNA-bind_4"/>
    <property type="match status" value="1"/>
</dbReference>
<organism evidence="2 3">
    <name type="scientific">Frankliniella fusca</name>
    <dbReference type="NCBI Taxonomy" id="407009"/>
    <lineage>
        <taxon>Eukaryota</taxon>
        <taxon>Metazoa</taxon>
        <taxon>Ecdysozoa</taxon>
        <taxon>Arthropoda</taxon>
        <taxon>Hexapoda</taxon>
        <taxon>Insecta</taxon>
        <taxon>Pterygota</taxon>
        <taxon>Neoptera</taxon>
        <taxon>Paraneoptera</taxon>
        <taxon>Thysanoptera</taxon>
        <taxon>Terebrantia</taxon>
        <taxon>Thripoidea</taxon>
        <taxon>Thripidae</taxon>
        <taxon>Frankliniella</taxon>
    </lineage>
</organism>
<accession>A0AAE1LRS2</accession>
<dbReference type="Gene3D" id="1.10.10.60">
    <property type="entry name" value="Homeodomain-like"/>
    <property type="match status" value="1"/>
</dbReference>
<dbReference type="Proteomes" id="UP001219518">
    <property type="component" value="Unassembled WGS sequence"/>
</dbReference>
<protein>
    <submittedName>
        <fullName evidence="2">SPS-sensor serine protease component SSY5</fullName>
    </submittedName>
</protein>
<keyword evidence="2" id="KW-0378">Hydrolase</keyword>
<dbReference type="PANTHER" id="PTHR47595:SF1">
    <property type="entry name" value="MYB_SANT-LIKE DNA-BINDING DOMAIN-CONTAINING PROTEIN"/>
    <property type="match status" value="1"/>
</dbReference>
<proteinExistence type="predicted"/>
<dbReference type="EMBL" id="JAHWGI010001398">
    <property type="protein sequence ID" value="KAK3929360.1"/>
    <property type="molecule type" value="Genomic_DNA"/>
</dbReference>
<keyword evidence="2" id="KW-0645">Protease</keyword>
<dbReference type="PANTHER" id="PTHR47595">
    <property type="entry name" value="HEAT SHOCK 70 KDA PROTEIN 14"/>
    <property type="match status" value="1"/>
</dbReference>